<sequence length="171" mass="19205">MGLPFTFDEYNDMASEMKFKVFPFADLTPGAAKLIKHLVKHNIPIAIATSSTRHMFEIKTARNQHIFELFGENVTCGDDPNLKQSKPDPSIFLLARSRLPNPPPHEECLVFEDSNNGVCAAKRAGMNAVWVPDSRFTVQQEIDENEFNAVQVLSSLEEFDPALYGLPSYDD</sequence>
<dbReference type="Proteomes" id="UP001145114">
    <property type="component" value="Unassembled WGS sequence"/>
</dbReference>
<evidence type="ECO:0000313" key="1">
    <source>
        <dbReference type="EMBL" id="KAJ1671659.1"/>
    </source>
</evidence>
<organism evidence="1 2">
    <name type="scientific">Spiromyces aspiralis</name>
    <dbReference type="NCBI Taxonomy" id="68401"/>
    <lineage>
        <taxon>Eukaryota</taxon>
        <taxon>Fungi</taxon>
        <taxon>Fungi incertae sedis</taxon>
        <taxon>Zoopagomycota</taxon>
        <taxon>Kickxellomycotina</taxon>
        <taxon>Kickxellomycetes</taxon>
        <taxon>Kickxellales</taxon>
        <taxon>Kickxellaceae</taxon>
        <taxon>Spiromyces</taxon>
    </lineage>
</organism>
<dbReference type="EMBL" id="JAMZIH010008646">
    <property type="protein sequence ID" value="KAJ1671659.1"/>
    <property type="molecule type" value="Genomic_DNA"/>
</dbReference>
<reference evidence="1" key="1">
    <citation type="submission" date="2022-06" db="EMBL/GenBank/DDBJ databases">
        <title>Phylogenomic reconstructions and comparative analyses of Kickxellomycotina fungi.</title>
        <authorList>
            <person name="Reynolds N.K."/>
            <person name="Stajich J.E."/>
            <person name="Barry K."/>
            <person name="Grigoriev I.V."/>
            <person name="Crous P."/>
            <person name="Smith M.E."/>
        </authorList>
    </citation>
    <scope>NUCLEOTIDE SEQUENCE</scope>
    <source>
        <strain evidence="1">RSA 2271</strain>
    </source>
</reference>
<protein>
    <submittedName>
        <fullName evidence="1">Uncharacterized protein</fullName>
    </submittedName>
</protein>
<keyword evidence="2" id="KW-1185">Reference proteome</keyword>
<gene>
    <name evidence="1" type="ORF">EV182_007514</name>
</gene>
<evidence type="ECO:0000313" key="2">
    <source>
        <dbReference type="Proteomes" id="UP001145114"/>
    </source>
</evidence>
<comment type="caution">
    <text evidence="1">The sequence shown here is derived from an EMBL/GenBank/DDBJ whole genome shotgun (WGS) entry which is preliminary data.</text>
</comment>
<name>A0ACC1HAF3_9FUNG</name>
<proteinExistence type="predicted"/>
<accession>A0ACC1HAF3</accession>